<evidence type="ECO:0000313" key="2">
    <source>
        <dbReference type="EMBL" id="TGZ52624.1"/>
    </source>
</evidence>
<feature type="compositionally biased region" description="Basic and acidic residues" evidence="1">
    <location>
        <begin position="16"/>
        <end position="36"/>
    </location>
</feature>
<name>A0A4V3SBE4_9HYME</name>
<feature type="region of interest" description="Disordered" evidence="1">
    <location>
        <begin position="1"/>
        <end position="36"/>
    </location>
</feature>
<reference evidence="2 3" key="1">
    <citation type="journal article" date="2019" name="Philos. Trans. R. Soc. Lond., B, Biol. Sci.">
        <title>Ant behaviour and brain gene expression of defending hosts depend on the ecological success of the intruding social parasite.</title>
        <authorList>
            <person name="Kaur R."/>
            <person name="Stoldt M."/>
            <person name="Jongepier E."/>
            <person name="Feldmeyer B."/>
            <person name="Menzel F."/>
            <person name="Bornberg-Bauer E."/>
            <person name="Foitzik S."/>
        </authorList>
    </citation>
    <scope>NUCLEOTIDE SEQUENCE [LARGE SCALE GENOMIC DNA]</scope>
    <source>
        <tissue evidence="2">Whole body</tissue>
    </source>
</reference>
<gene>
    <name evidence="2" type="ORF">DBV15_07098</name>
</gene>
<sequence length="111" mass="12628">MPASSSRIGRTSYGGEHWREGPKVEYSPREATRADPGDSALVTTYQCRLYQILTYDYAFVRTREFRPKVDAAEGADSRTSEVTERQWGSEAVGPRGGPRREERRQTRGRSK</sequence>
<dbReference type="Proteomes" id="UP000310200">
    <property type="component" value="Unassembled WGS sequence"/>
</dbReference>
<dbReference type="AlphaFoldDB" id="A0A4V3SBE4"/>
<proteinExistence type="predicted"/>
<comment type="caution">
    <text evidence="2">The sequence shown here is derived from an EMBL/GenBank/DDBJ whole genome shotgun (WGS) entry which is preliminary data.</text>
</comment>
<feature type="compositionally biased region" description="Basic and acidic residues" evidence="1">
    <location>
        <begin position="67"/>
        <end position="84"/>
    </location>
</feature>
<accession>A0A4V3SBE4</accession>
<keyword evidence="3" id="KW-1185">Reference proteome</keyword>
<feature type="region of interest" description="Disordered" evidence="1">
    <location>
        <begin position="67"/>
        <end position="111"/>
    </location>
</feature>
<protein>
    <submittedName>
        <fullName evidence="2">Uncharacterized protein</fullName>
    </submittedName>
</protein>
<organism evidence="2 3">
    <name type="scientific">Temnothorax longispinosus</name>
    <dbReference type="NCBI Taxonomy" id="300112"/>
    <lineage>
        <taxon>Eukaryota</taxon>
        <taxon>Metazoa</taxon>
        <taxon>Ecdysozoa</taxon>
        <taxon>Arthropoda</taxon>
        <taxon>Hexapoda</taxon>
        <taxon>Insecta</taxon>
        <taxon>Pterygota</taxon>
        <taxon>Neoptera</taxon>
        <taxon>Endopterygota</taxon>
        <taxon>Hymenoptera</taxon>
        <taxon>Apocrita</taxon>
        <taxon>Aculeata</taxon>
        <taxon>Formicoidea</taxon>
        <taxon>Formicidae</taxon>
        <taxon>Myrmicinae</taxon>
        <taxon>Temnothorax</taxon>
    </lineage>
</organism>
<evidence type="ECO:0000313" key="3">
    <source>
        <dbReference type="Proteomes" id="UP000310200"/>
    </source>
</evidence>
<evidence type="ECO:0000256" key="1">
    <source>
        <dbReference type="SAM" id="MobiDB-lite"/>
    </source>
</evidence>
<dbReference type="EMBL" id="QBLH01001220">
    <property type="protein sequence ID" value="TGZ52624.1"/>
    <property type="molecule type" value="Genomic_DNA"/>
</dbReference>